<dbReference type="Proteomes" id="UP000275078">
    <property type="component" value="Unassembled WGS sequence"/>
</dbReference>
<keyword evidence="3" id="KW-1185">Reference proteome</keyword>
<dbReference type="AlphaFoldDB" id="A0A3N4HS35"/>
<feature type="region of interest" description="Disordered" evidence="1">
    <location>
        <begin position="69"/>
        <end position="105"/>
    </location>
</feature>
<evidence type="ECO:0000256" key="1">
    <source>
        <dbReference type="SAM" id="MobiDB-lite"/>
    </source>
</evidence>
<feature type="compositionally biased region" description="Basic and acidic residues" evidence="1">
    <location>
        <begin position="88"/>
        <end position="101"/>
    </location>
</feature>
<feature type="compositionally biased region" description="Basic residues" evidence="1">
    <location>
        <begin position="19"/>
        <end position="29"/>
    </location>
</feature>
<feature type="region of interest" description="Disordered" evidence="1">
    <location>
        <begin position="18"/>
        <end position="38"/>
    </location>
</feature>
<sequence>MSTSLNHPWTITPCDLPRRRAGRLRRPHLPTRTPPEQLPQRLQFNCSTRSKDIETSRPKTQREVLVISSSPEPEATTEANRAGVEAEDAQRETRSFNKKSDYPSQRNKFFKGSRYAKPFPVLADRAEMQARLGCLRGGEYGSIFQQFSSETKGLLNKYDISRKHDNPILEACIAIETVEAELWDQERRFMWHGFEQLVLTINKTHRTAMIKCQAAFEKLLEERGQL</sequence>
<reference evidence="2 3" key="1">
    <citation type="journal article" date="2018" name="Nat. Ecol. Evol.">
        <title>Pezizomycetes genomes reveal the molecular basis of ectomycorrhizal truffle lifestyle.</title>
        <authorList>
            <person name="Murat C."/>
            <person name="Payen T."/>
            <person name="Noel B."/>
            <person name="Kuo A."/>
            <person name="Morin E."/>
            <person name="Chen J."/>
            <person name="Kohler A."/>
            <person name="Krizsan K."/>
            <person name="Balestrini R."/>
            <person name="Da Silva C."/>
            <person name="Montanini B."/>
            <person name="Hainaut M."/>
            <person name="Levati E."/>
            <person name="Barry K.W."/>
            <person name="Belfiori B."/>
            <person name="Cichocki N."/>
            <person name="Clum A."/>
            <person name="Dockter R.B."/>
            <person name="Fauchery L."/>
            <person name="Guy J."/>
            <person name="Iotti M."/>
            <person name="Le Tacon F."/>
            <person name="Lindquist E.A."/>
            <person name="Lipzen A."/>
            <person name="Malagnac F."/>
            <person name="Mello A."/>
            <person name="Molinier V."/>
            <person name="Miyauchi S."/>
            <person name="Poulain J."/>
            <person name="Riccioni C."/>
            <person name="Rubini A."/>
            <person name="Sitrit Y."/>
            <person name="Splivallo R."/>
            <person name="Traeger S."/>
            <person name="Wang M."/>
            <person name="Zifcakova L."/>
            <person name="Wipf D."/>
            <person name="Zambonelli A."/>
            <person name="Paolocci F."/>
            <person name="Nowrousian M."/>
            <person name="Ottonello S."/>
            <person name="Baldrian P."/>
            <person name="Spatafora J.W."/>
            <person name="Henrissat B."/>
            <person name="Nagy L.G."/>
            <person name="Aury J.M."/>
            <person name="Wincker P."/>
            <person name="Grigoriev I.V."/>
            <person name="Bonfante P."/>
            <person name="Martin F.M."/>
        </authorList>
    </citation>
    <scope>NUCLEOTIDE SEQUENCE [LARGE SCALE GENOMIC DNA]</scope>
    <source>
        <strain evidence="2 3">RN42</strain>
    </source>
</reference>
<accession>A0A3N4HS35</accession>
<proteinExistence type="predicted"/>
<evidence type="ECO:0000313" key="3">
    <source>
        <dbReference type="Proteomes" id="UP000275078"/>
    </source>
</evidence>
<dbReference type="EMBL" id="ML119757">
    <property type="protein sequence ID" value="RPA75796.1"/>
    <property type="molecule type" value="Genomic_DNA"/>
</dbReference>
<protein>
    <submittedName>
        <fullName evidence="2">Uncharacterized protein</fullName>
    </submittedName>
</protein>
<organism evidence="2 3">
    <name type="scientific">Ascobolus immersus RN42</name>
    <dbReference type="NCBI Taxonomy" id="1160509"/>
    <lineage>
        <taxon>Eukaryota</taxon>
        <taxon>Fungi</taxon>
        <taxon>Dikarya</taxon>
        <taxon>Ascomycota</taxon>
        <taxon>Pezizomycotina</taxon>
        <taxon>Pezizomycetes</taxon>
        <taxon>Pezizales</taxon>
        <taxon>Ascobolaceae</taxon>
        <taxon>Ascobolus</taxon>
    </lineage>
</organism>
<name>A0A3N4HS35_ASCIM</name>
<gene>
    <name evidence="2" type="ORF">BJ508DRAFT_365462</name>
</gene>
<evidence type="ECO:0000313" key="2">
    <source>
        <dbReference type="EMBL" id="RPA75796.1"/>
    </source>
</evidence>